<accession>A0A3G3IH07</accession>
<proteinExistence type="predicted"/>
<protein>
    <recommendedName>
        <fullName evidence="1">AB hydrolase-1 domain-containing protein</fullName>
    </recommendedName>
</protein>
<dbReference type="Gene3D" id="3.40.50.1820">
    <property type="entry name" value="alpha/beta hydrolase"/>
    <property type="match status" value="1"/>
</dbReference>
<sequence>MEGIVPFAKVNGIEMYYERVGQGEPIVLITGLAGDVSFWNKTVPMLSDRFDVITVDNRGAGRTRCSGTFGIEDMADDVIALLDHLGIFKSNILGWSMGSHIALDLAARYPDRVRTLTIVACYLYRPARSAYILEYLADGYADGTVSGGTVAKVLNVLLRNSGFFEEAERKGRTIREIQPPDPTGFKNQMRAVNGYDAEKDARSIRVPTLSVHGLEDIMTEPSAGDEISSVIKGCEKIRIPGEGHVLRPESYIPYVMVFIRHH</sequence>
<dbReference type="InterPro" id="IPR029058">
    <property type="entry name" value="AB_hydrolase_fold"/>
</dbReference>
<dbReference type="PRINTS" id="PR00111">
    <property type="entry name" value="ABHYDROLASE"/>
</dbReference>
<evidence type="ECO:0000313" key="2">
    <source>
        <dbReference type="EMBL" id="AYQ55051.1"/>
    </source>
</evidence>
<dbReference type="OMA" id="WSSPNPH"/>
<organism evidence="2 3">
    <name type="scientific">Methanomethylophilus alvi</name>
    <dbReference type="NCBI Taxonomy" id="1291540"/>
    <lineage>
        <taxon>Archaea</taxon>
        <taxon>Methanobacteriati</taxon>
        <taxon>Thermoplasmatota</taxon>
        <taxon>Thermoplasmata</taxon>
        <taxon>Methanomassiliicoccales</taxon>
        <taxon>Methanomethylophilaceae</taxon>
        <taxon>Methanomethylophilus</taxon>
    </lineage>
</organism>
<name>A0A3G3IH07_9ARCH</name>
<dbReference type="Pfam" id="PF00561">
    <property type="entry name" value="Abhydrolase_1"/>
    <property type="match status" value="1"/>
</dbReference>
<dbReference type="InterPro" id="IPR000073">
    <property type="entry name" value="AB_hydrolase_1"/>
</dbReference>
<dbReference type="Proteomes" id="UP000273278">
    <property type="component" value="Chromosome"/>
</dbReference>
<dbReference type="EMBL" id="CP017686">
    <property type="protein sequence ID" value="AYQ55051.1"/>
    <property type="molecule type" value="Genomic_DNA"/>
</dbReference>
<reference evidence="2 3" key="1">
    <citation type="submission" date="2016-10" db="EMBL/GenBank/DDBJ databases">
        <title>Complete genome of the TMA-utilizing, human hosted archaeon Methanomethylophilus alvus Gen. nov, sp. nov., strain Mx-05, derived from a pure culture.</title>
        <authorList>
            <person name="Brugere J.-F."/>
            <person name="Ben Hania W."/>
            <person name="Chaudhary P.P."/>
            <person name="Gaci N."/>
            <person name="Borrel G."/>
            <person name="Cao Van Tuat L."/>
            <person name="Fardeau M.-L."/>
            <person name="Harris H.M.B."/>
            <person name="O'Toole P.W."/>
            <person name="Ollivier B."/>
        </authorList>
    </citation>
    <scope>NUCLEOTIDE SEQUENCE [LARGE SCALE GENOMIC DNA]</scope>
    <source>
        <strain evidence="2 3">Mx-05</strain>
    </source>
</reference>
<dbReference type="InterPro" id="IPR050471">
    <property type="entry name" value="AB_hydrolase"/>
</dbReference>
<dbReference type="PANTHER" id="PTHR43433">
    <property type="entry name" value="HYDROLASE, ALPHA/BETA FOLD FAMILY PROTEIN"/>
    <property type="match status" value="1"/>
</dbReference>
<dbReference type="SUPFAM" id="SSF53474">
    <property type="entry name" value="alpha/beta-Hydrolases"/>
    <property type="match status" value="1"/>
</dbReference>
<evidence type="ECO:0000313" key="3">
    <source>
        <dbReference type="Proteomes" id="UP000273278"/>
    </source>
</evidence>
<dbReference type="AlphaFoldDB" id="A0A3G3IH07"/>
<gene>
    <name evidence="2" type="ORF">BKD89_04440</name>
</gene>
<feature type="domain" description="AB hydrolase-1" evidence="1">
    <location>
        <begin position="25"/>
        <end position="245"/>
    </location>
</feature>
<dbReference type="PANTHER" id="PTHR43433:SF5">
    <property type="entry name" value="AB HYDROLASE-1 DOMAIN-CONTAINING PROTEIN"/>
    <property type="match status" value="1"/>
</dbReference>
<evidence type="ECO:0000259" key="1">
    <source>
        <dbReference type="Pfam" id="PF00561"/>
    </source>
</evidence>